<accession>A0A1Q4VD13</accession>
<keyword evidence="1" id="KW-0812">Transmembrane</keyword>
<evidence type="ECO:0008006" key="4">
    <source>
        <dbReference type="Google" id="ProtNLM"/>
    </source>
</evidence>
<sequence length="136" mass="14457">MCVAFAGLFALCRRFRGAGAPLRYVLMTRPVPYSRPTPDRPAPVWVISAASLAVFLVTWTLSWVKAYLVNDDLPSFCSDVRRGSFPPEVSCVAGDGSVSGANAWWVDPLFYASGGVGLAFGALAFAIAAGQGPARR</sequence>
<evidence type="ECO:0000256" key="1">
    <source>
        <dbReference type="SAM" id="Phobius"/>
    </source>
</evidence>
<reference evidence="2 3" key="1">
    <citation type="submission" date="2015-06" db="EMBL/GenBank/DDBJ databases">
        <title>Cloning and characterization of the uncialamcin biosynthetic gene cluster.</title>
        <authorList>
            <person name="Yan X."/>
            <person name="Huang T."/>
            <person name="Ge H."/>
            <person name="Shen B."/>
        </authorList>
    </citation>
    <scope>NUCLEOTIDE SEQUENCE [LARGE SCALE GENOMIC DNA]</scope>
    <source>
        <strain evidence="2 3">DCA2648</strain>
    </source>
</reference>
<keyword evidence="1" id="KW-0472">Membrane</keyword>
<organism evidence="2 3">
    <name type="scientific">Streptomyces uncialis</name>
    <dbReference type="NCBI Taxonomy" id="1048205"/>
    <lineage>
        <taxon>Bacteria</taxon>
        <taxon>Bacillati</taxon>
        <taxon>Actinomycetota</taxon>
        <taxon>Actinomycetes</taxon>
        <taxon>Kitasatosporales</taxon>
        <taxon>Streptomycetaceae</taxon>
        <taxon>Streptomyces</taxon>
    </lineage>
</organism>
<protein>
    <recommendedName>
        <fullName evidence="4">Vitamin K epoxide reductase domain-containing protein</fullName>
    </recommendedName>
</protein>
<dbReference type="AlphaFoldDB" id="A0A1Q4VD13"/>
<dbReference type="Proteomes" id="UP000186455">
    <property type="component" value="Unassembled WGS sequence"/>
</dbReference>
<keyword evidence="1" id="KW-1133">Transmembrane helix</keyword>
<keyword evidence="3" id="KW-1185">Reference proteome</keyword>
<comment type="caution">
    <text evidence="2">The sequence shown here is derived from an EMBL/GenBank/DDBJ whole genome shotgun (WGS) entry which is preliminary data.</text>
</comment>
<feature type="transmembrane region" description="Helical" evidence="1">
    <location>
        <begin position="109"/>
        <end position="130"/>
    </location>
</feature>
<dbReference type="EMBL" id="LFBV01000001">
    <property type="protein sequence ID" value="OKH95702.1"/>
    <property type="molecule type" value="Genomic_DNA"/>
</dbReference>
<evidence type="ECO:0000313" key="2">
    <source>
        <dbReference type="EMBL" id="OKH95702.1"/>
    </source>
</evidence>
<proteinExistence type="predicted"/>
<dbReference type="STRING" id="1048205.AB852_02745"/>
<name>A0A1Q4VD13_9ACTN</name>
<feature type="transmembrane region" description="Helical" evidence="1">
    <location>
        <begin position="41"/>
        <end position="64"/>
    </location>
</feature>
<evidence type="ECO:0000313" key="3">
    <source>
        <dbReference type="Proteomes" id="UP000186455"/>
    </source>
</evidence>
<gene>
    <name evidence="2" type="ORF">AB852_02745</name>
</gene>